<sequence length="274" mass="30366">MAEKPPATYTSGHHESVLRSHKWRSAANSAAYLLPSLRSDMSILDVGCGPGTITMDLAELVPNGEVIGLDPEPTVLDQARADVAARGLNNVRFEVSSVHNMSYSDNAFDVVHGHQILQHSGEPVQALREMRRVLKPGGIVACRESDFSVNSWYPESLGIERFQDVYMRVARSNGGDPTAGRKLHAWAREAGFERGDIISSASTWCFTSLEEKEFWGGMWADRLLHSALVQQAIDGGHATQGNLVEMSQAWRDWIGHPDGRFVFQHGEILCRKRD</sequence>
<name>A0A8H3F0Z5_9LECA</name>
<dbReference type="InterPro" id="IPR025714">
    <property type="entry name" value="Methyltranfer_dom"/>
</dbReference>
<proteinExistence type="predicted"/>
<dbReference type="PANTHER" id="PTHR43591">
    <property type="entry name" value="METHYLTRANSFERASE"/>
    <property type="match status" value="1"/>
</dbReference>
<dbReference type="CDD" id="cd02440">
    <property type="entry name" value="AdoMet_MTases"/>
    <property type="match status" value="1"/>
</dbReference>
<feature type="domain" description="Methyltransferase" evidence="1">
    <location>
        <begin position="38"/>
        <end position="154"/>
    </location>
</feature>
<dbReference type="Pfam" id="PF13847">
    <property type="entry name" value="Methyltransf_31"/>
    <property type="match status" value="1"/>
</dbReference>
<evidence type="ECO:0000313" key="3">
    <source>
        <dbReference type="Proteomes" id="UP000664521"/>
    </source>
</evidence>
<gene>
    <name evidence="2" type="ORF">HETSPECPRED_002331</name>
</gene>
<evidence type="ECO:0000259" key="1">
    <source>
        <dbReference type="Pfam" id="PF13847"/>
    </source>
</evidence>
<dbReference type="OrthoDB" id="10017101at2759"/>
<protein>
    <recommendedName>
        <fullName evidence="1">Methyltransferase domain-containing protein</fullName>
    </recommendedName>
</protein>
<reference evidence="2" key="1">
    <citation type="submission" date="2021-03" db="EMBL/GenBank/DDBJ databases">
        <authorList>
            <person name="Tagirdzhanova G."/>
        </authorList>
    </citation>
    <scope>NUCLEOTIDE SEQUENCE</scope>
</reference>
<dbReference type="GO" id="GO:0008168">
    <property type="term" value="F:methyltransferase activity"/>
    <property type="evidence" value="ECO:0007669"/>
    <property type="project" value="TreeGrafter"/>
</dbReference>
<dbReference type="Gene3D" id="3.40.50.150">
    <property type="entry name" value="Vaccinia Virus protein VP39"/>
    <property type="match status" value="1"/>
</dbReference>
<organism evidence="2 3">
    <name type="scientific">Heterodermia speciosa</name>
    <dbReference type="NCBI Taxonomy" id="116794"/>
    <lineage>
        <taxon>Eukaryota</taxon>
        <taxon>Fungi</taxon>
        <taxon>Dikarya</taxon>
        <taxon>Ascomycota</taxon>
        <taxon>Pezizomycotina</taxon>
        <taxon>Lecanoromycetes</taxon>
        <taxon>OSLEUM clade</taxon>
        <taxon>Lecanoromycetidae</taxon>
        <taxon>Caliciales</taxon>
        <taxon>Physciaceae</taxon>
        <taxon>Heterodermia</taxon>
    </lineage>
</organism>
<dbReference type="InterPro" id="IPR029063">
    <property type="entry name" value="SAM-dependent_MTases_sf"/>
</dbReference>
<dbReference type="AlphaFoldDB" id="A0A8H3F0Z5"/>
<comment type="caution">
    <text evidence="2">The sequence shown here is derived from an EMBL/GenBank/DDBJ whole genome shotgun (WGS) entry which is preliminary data.</text>
</comment>
<dbReference type="PANTHER" id="PTHR43591:SF24">
    <property type="entry name" value="2-METHOXY-6-POLYPRENYL-1,4-BENZOQUINOL METHYLASE, MITOCHONDRIAL"/>
    <property type="match status" value="1"/>
</dbReference>
<accession>A0A8H3F0Z5</accession>
<dbReference type="Proteomes" id="UP000664521">
    <property type="component" value="Unassembled WGS sequence"/>
</dbReference>
<dbReference type="SUPFAM" id="SSF53335">
    <property type="entry name" value="S-adenosyl-L-methionine-dependent methyltransferases"/>
    <property type="match status" value="1"/>
</dbReference>
<keyword evidence="3" id="KW-1185">Reference proteome</keyword>
<dbReference type="EMBL" id="CAJPDS010000015">
    <property type="protein sequence ID" value="CAF9915210.1"/>
    <property type="molecule type" value="Genomic_DNA"/>
</dbReference>
<evidence type="ECO:0000313" key="2">
    <source>
        <dbReference type="EMBL" id="CAF9915210.1"/>
    </source>
</evidence>